<dbReference type="InterPro" id="IPR001891">
    <property type="entry name" value="Malic_OxRdtase"/>
</dbReference>
<comment type="cofactor">
    <cofactor evidence="1">
        <name>Mg(2+)</name>
        <dbReference type="ChEBI" id="CHEBI:18420"/>
    </cofactor>
</comment>
<dbReference type="InterPro" id="IPR037062">
    <property type="entry name" value="Malic_N_dom_sf"/>
</dbReference>
<comment type="caution">
    <text evidence="4">The sequence shown here is derived from an EMBL/GenBank/DDBJ whole genome shotgun (WGS) entry which is preliminary data.</text>
</comment>
<dbReference type="PANTHER" id="PTHR23406:SF32">
    <property type="entry name" value="NADP-DEPENDENT MALIC ENZYME"/>
    <property type="match status" value="1"/>
</dbReference>
<dbReference type="PANTHER" id="PTHR23406">
    <property type="entry name" value="MALIC ENZYME-RELATED"/>
    <property type="match status" value="1"/>
</dbReference>
<proteinExistence type="predicted"/>
<evidence type="ECO:0000313" key="5">
    <source>
        <dbReference type="Proteomes" id="UP000717328"/>
    </source>
</evidence>
<dbReference type="GO" id="GO:0005739">
    <property type="term" value="C:mitochondrion"/>
    <property type="evidence" value="ECO:0007669"/>
    <property type="project" value="TreeGrafter"/>
</dbReference>
<dbReference type="InterPro" id="IPR046346">
    <property type="entry name" value="Aminoacid_DH-like_N_sf"/>
</dbReference>
<dbReference type="EMBL" id="JABCKI010005772">
    <property type="protein sequence ID" value="KAG5638254.1"/>
    <property type="molecule type" value="Genomic_DNA"/>
</dbReference>
<dbReference type="InterPro" id="IPR012301">
    <property type="entry name" value="Malic_N_dom"/>
</dbReference>
<evidence type="ECO:0000256" key="1">
    <source>
        <dbReference type="ARBA" id="ARBA00001946"/>
    </source>
</evidence>
<evidence type="ECO:0000256" key="2">
    <source>
        <dbReference type="ARBA" id="ARBA00023002"/>
    </source>
</evidence>
<dbReference type="OrthoDB" id="5365701at2759"/>
<evidence type="ECO:0000259" key="3">
    <source>
        <dbReference type="SMART" id="SM01274"/>
    </source>
</evidence>
<organism evidence="4 5">
    <name type="scientific">Sphagnurus paluster</name>
    <dbReference type="NCBI Taxonomy" id="117069"/>
    <lineage>
        <taxon>Eukaryota</taxon>
        <taxon>Fungi</taxon>
        <taxon>Dikarya</taxon>
        <taxon>Basidiomycota</taxon>
        <taxon>Agaricomycotina</taxon>
        <taxon>Agaricomycetes</taxon>
        <taxon>Agaricomycetidae</taxon>
        <taxon>Agaricales</taxon>
        <taxon>Tricholomatineae</taxon>
        <taxon>Lyophyllaceae</taxon>
        <taxon>Sphagnurus</taxon>
    </lineage>
</organism>
<feature type="domain" description="Malic enzyme N-terminal" evidence="3">
    <location>
        <begin position="45"/>
        <end position="154"/>
    </location>
</feature>
<sequence length="154" mass="17194">MVMAFQTDPIVPPYFLTTDHRQRCLAQLRSKSPGLEQYIYLSGLKERDPNTFYEVLLGNMLEIIPILYTPTVGDACSKYSHIWRRPEGLYVSIEHKGRIRDVLKTWHSSAASRIAVVTDGSRILGLGDLGANGLPISIGKLYVPVRSMISSTVS</sequence>
<keyword evidence="5" id="KW-1185">Reference proteome</keyword>
<dbReference type="SMART" id="SM01274">
    <property type="entry name" value="malic"/>
    <property type="match status" value="1"/>
</dbReference>
<dbReference type="GO" id="GO:0006108">
    <property type="term" value="P:malate metabolic process"/>
    <property type="evidence" value="ECO:0007669"/>
    <property type="project" value="TreeGrafter"/>
</dbReference>
<dbReference type="Pfam" id="PF00390">
    <property type="entry name" value="malic"/>
    <property type="match status" value="1"/>
</dbReference>
<dbReference type="GO" id="GO:0004471">
    <property type="term" value="F:malate dehydrogenase (decarboxylating) (NAD+) activity"/>
    <property type="evidence" value="ECO:0007669"/>
    <property type="project" value="TreeGrafter"/>
</dbReference>
<protein>
    <recommendedName>
        <fullName evidence="3">Malic enzyme N-terminal domain-containing protein</fullName>
    </recommendedName>
</protein>
<dbReference type="Proteomes" id="UP000717328">
    <property type="component" value="Unassembled WGS sequence"/>
</dbReference>
<dbReference type="PRINTS" id="PR00072">
    <property type="entry name" value="MALOXRDTASE"/>
</dbReference>
<dbReference type="AlphaFoldDB" id="A0A9P7FW90"/>
<dbReference type="Gene3D" id="3.40.50.10380">
    <property type="entry name" value="Malic enzyme, N-terminal domain"/>
    <property type="match status" value="1"/>
</dbReference>
<keyword evidence="2" id="KW-0560">Oxidoreductase</keyword>
<reference evidence="4" key="2">
    <citation type="submission" date="2021-10" db="EMBL/GenBank/DDBJ databases">
        <title>Phylogenomics reveals ancestral predisposition of the termite-cultivated fungus Termitomyces towards a domesticated lifestyle.</title>
        <authorList>
            <person name="Auxier B."/>
            <person name="Grum-Grzhimaylo A."/>
            <person name="Cardenas M.E."/>
            <person name="Lodge J.D."/>
            <person name="Laessoe T."/>
            <person name="Pedersen O."/>
            <person name="Smith M.E."/>
            <person name="Kuyper T.W."/>
            <person name="Franco-Molano E.A."/>
            <person name="Baroni T.J."/>
            <person name="Aanen D.K."/>
        </authorList>
    </citation>
    <scope>NUCLEOTIDE SEQUENCE</scope>
    <source>
        <strain evidence="4">D49</strain>
    </source>
</reference>
<name>A0A9P7FW90_9AGAR</name>
<evidence type="ECO:0000313" key="4">
    <source>
        <dbReference type="EMBL" id="KAG5638254.1"/>
    </source>
</evidence>
<dbReference type="SUPFAM" id="SSF53223">
    <property type="entry name" value="Aminoacid dehydrogenase-like, N-terminal domain"/>
    <property type="match status" value="1"/>
</dbReference>
<gene>
    <name evidence="4" type="ORF">H0H81_001023</name>
</gene>
<accession>A0A9P7FW90</accession>
<reference evidence="4" key="1">
    <citation type="submission" date="2021-02" db="EMBL/GenBank/DDBJ databases">
        <authorList>
            <person name="Nieuwenhuis M."/>
            <person name="Van De Peppel L.J.J."/>
        </authorList>
    </citation>
    <scope>NUCLEOTIDE SEQUENCE</scope>
    <source>
        <strain evidence="4">D49</strain>
    </source>
</reference>